<dbReference type="EMBL" id="CM026430">
    <property type="protein sequence ID" value="KAG0561151.1"/>
    <property type="molecule type" value="Genomic_DNA"/>
</dbReference>
<organism evidence="1 2">
    <name type="scientific">Ceratodon purpureus</name>
    <name type="common">Fire moss</name>
    <name type="synonym">Dicranum purpureum</name>
    <dbReference type="NCBI Taxonomy" id="3225"/>
    <lineage>
        <taxon>Eukaryota</taxon>
        <taxon>Viridiplantae</taxon>
        <taxon>Streptophyta</taxon>
        <taxon>Embryophyta</taxon>
        <taxon>Bryophyta</taxon>
        <taxon>Bryophytina</taxon>
        <taxon>Bryopsida</taxon>
        <taxon>Dicranidae</taxon>
        <taxon>Pseudoditrichales</taxon>
        <taxon>Ditrichaceae</taxon>
        <taxon>Ceratodon</taxon>
    </lineage>
</organism>
<accession>A0A8T0GNK3</accession>
<sequence>MHLSINQLTFMLSLDPSRRHHTISAPERGKSRARLQCEGGNRAMAHGALGFKRGGWTGGRMQSFVNWTPGGGGDAVEEVGRAEGAWTGGLDGGAGDRGTQP</sequence>
<gene>
    <name evidence="1" type="ORF">KC19_9G041900</name>
</gene>
<keyword evidence="2" id="KW-1185">Reference proteome</keyword>
<comment type="caution">
    <text evidence="1">The sequence shown here is derived from an EMBL/GenBank/DDBJ whole genome shotgun (WGS) entry which is preliminary data.</text>
</comment>
<proteinExistence type="predicted"/>
<evidence type="ECO:0000313" key="2">
    <source>
        <dbReference type="Proteomes" id="UP000822688"/>
    </source>
</evidence>
<name>A0A8T0GNK3_CERPU</name>
<protein>
    <submittedName>
        <fullName evidence="1">Uncharacterized protein</fullName>
    </submittedName>
</protein>
<reference evidence="1" key="1">
    <citation type="submission" date="2020-06" db="EMBL/GenBank/DDBJ databases">
        <title>WGS assembly of Ceratodon purpureus strain R40.</title>
        <authorList>
            <person name="Carey S.B."/>
            <person name="Jenkins J."/>
            <person name="Shu S."/>
            <person name="Lovell J.T."/>
            <person name="Sreedasyam A."/>
            <person name="Maumus F."/>
            <person name="Tiley G.P."/>
            <person name="Fernandez-Pozo N."/>
            <person name="Barry K."/>
            <person name="Chen C."/>
            <person name="Wang M."/>
            <person name="Lipzen A."/>
            <person name="Daum C."/>
            <person name="Saski C.A."/>
            <person name="Payton A.C."/>
            <person name="Mcbreen J.C."/>
            <person name="Conrad R.E."/>
            <person name="Kollar L.M."/>
            <person name="Olsson S."/>
            <person name="Huttunen S."/>
            <person name="Landis J.B."/>
            <person name="Wickett N.J."/>
            <person name="Johnson M.G."/>
            <person name="Rensing S.A."/>
            <person name="Grimwood J."/>
            <person name="Schmutz J."/>
            <person name="Mcdaniel S.F."/>
        </authorList>
    </citation>
    <scope>NUCLEOTIDE SEQUENCE</scope>
    <source>
        <strain evidence="1">R40</strain>
    </source>
</reference>
<evidence type="ECO:0000313" key="1">
    <source>
        <dbReference type="EMBL" id="KAG0561151.1"/>
    </source>
</evidence>
<dbReference type="Proteomes" id="UP000822688">
    <property type="component" value="Chromosome 9"/>
</dbReference>
<dbReference type="AlphaFoldDB" id="A0A8T0GNK3"/>